<gene>
    <name evidence="2" type="ORF">MTBPR1_30151</name>
</gene>
<feature type="transmembrane region" description="Helical" evidence="1">
    <location>
        <begin position="31"/>
        <end position="49"/>
    </location>
</feature>
<reference evidence="2 3" key="1">
    <citation type="submission" date="2016-07" db="EMBL/GenBank/DDBJ databases">
        <authorList>
            <person name="Lefevre C.T."/>
        </authorList>
    </citation>
    <scope>NUCLEOTIDE SEQUENCE [LARGE SCALE GENOMIC DNA]</scope>
    <source>
        <strain evidence="2">PR1</strain>
    </source>
</reference>
<evidence type="ECO:0000256" key="1">
    <source>
        <dbReference type="SAM" id="Phobius"/>
    </source>
</evidence>
<dbReference type="RefSeq" id="WP_126465157.1">
    <property type="nucleotide sequence ID" value="NZ_FLYE01000023.1"/>
</dbReference>
<organism evidence="2 3">
    <name type="scientific">Candidatus Terasakiella magnetica</name>
    <dbReference type="NCBI Taxonomy" id="1867952"/>
    <lineage>
        <taxon>Bacteria</taxon>
        <taxon>Pseudomonadati</taxon>
        <taxon>Pseudomonadota</taxon>
        <taxon>Alphaproteobacteria</taxon>
        <taxon>Rhodospirillales</taxon>
        <taxon>Terasakiellaceae</taxon>
        <taxon>Terasakiella</taxon>
    </lineage>
</organism>
<evidence type="ECO:0000313" key="2">
    <source>
        <dbReference type="EMBL" id="SCA56781.1"/>
    </source>
</evidence>
<dbReference type="EMBL" id="FLYE01000023">
    <property type="protein sequence ID" value="SCA56781.1"/>
    <property type="molecule type" value="Genomic_DNA"/>
</dbReference>
<sequence length="142" mass="15339">MMQFLFALSFALMVAASLFIGNALSGGYAPYMGFGASALLLLALFMPFMSEYNVLHRGFSKIGDNFKTLMKSETHEKGDVEILVPGQSHALEEAIAIEKKQKLPVGMMVIVVLSIILLGADAVNFYLLGDGLKTDTGPISNF</sequence>
<feature type="transmembrane region" description="Helical" evidence="1">
    <location>
        <begin position="105"/>
        <end position="128"/>
    </location>
</feature>
<accession>A0A1C3RHM9</accession>
<keyword evidence="1" id="KW-0812">Transmembrane</keyword>
<dbReference type="OrthoDB" id="8449205at2"/>
<dbReference type="AlphaFoldDB" id="A0A1C3RHM9"/>
<keyword evidence="1" id="KW-1133">Transmembrane helix</keyword>
<name>A0A1C3RHM9_9PROT</name>
<keyword evidence="3" id="KW-1185">Reference proteome</keyword>
<protein>
    <submittedName>
        <fullName evidence="2">Uncharacterized protein</fullName>
    </submittedName>
</protein>
<proteinExistence type="predicted"/>
<keyword evidence="1" id="KW-0472">Membrane</keyword>
<dbReference type="Proteomes" id="UP000231658">
    <property type="component" value="Unassembled WGS sequence"/>
</dbReference>
<evidence type="ECO:0000313" key="3">
    <source>
        <dbReference type="Proteomes" id="UP000231658"/>
    </source>
</evidence>